<proteinExistence type="predicted"/>
<dbReference type="Pfam" id="PF08545">
    <property type="entry name" value="ACP_syn_III"/>
    <property type="match status" value="1"/>
</dbReference>
<keyword evidence="6" id="KW-1185">Reference proteome</keyword>
<feature type="domain" description="Beta-ketoacyl-[acyl-carrier-protein] synthase III N-terminal" evidence="4">
    <location>
        <begin position="114"/>
        <end position="194"/>
    </location>
</feature>
<dbReference type="SUPFAM" id="SSF53901">
    <property type="entry name" value="Thiolase-like"/>
    <property type="match status" value="1"/>
</dbReference>
<evidence type="ECO:0000259" key="4">
    <source>
        <dbReference type="Pfam" id="PF08545"/>
    </source>
</evidence>
<dbReference type="NCBIfam" id="NF006720">
    <property type="entry name" value="PRK09258.1"/>
    <property type="match status" value="1"/>
</dbReference>
<dbReference type="EMBL" id="JAANNP010000228">
    <property type="protein sequence ID" value="NHC16591.1"/>
    <property type="molecule type" value="Genomic_DNA"/>
</dbReference>
<evidence type="ECO:0000313" key="5">
    <source>
        <dbReference type="EMBL" id="NHC16591.1"/>
    </source>
</evidence>
<reference evidence="5 6" key="1">
    <citation type="submission" date="2020-03" db="EMBL/GenBank/DDBJ databases">
        <title>Two novel Motilibacter sp.</title>
        <authorList>
            <person name="Liu S."/>
        </authorList>
    </citation>
    <scope>NUCLEOTIDE SEQUENCE [LARGE SCALE GENOMIC DNA]</scope>
    <source>
        <strain evidence="5 6">E257</strain>
    </source>
</reference>
<sequence length="331" mass="35037">TNTALLSVSGLEAPVVVTSAQIDEWLEPTMKRLGLRAGMFEKLAGIVERRWWPEEVSFADAAAMAGAKALSEAGVDASQVGLLINTSVSRDHLEPSTASAVHHTLGLPRSALNFDLSNACLGFVNGMQLAGTMIDAGQIDYALIVDGEGARRTHEATIARLLRPETTKADWLREFATLTLGSGSAAAVLGKASDHPGAHRVVGGISRAGTEHHELCVGDLEQMRTDHGALLEAGVALAEDAWAEASSEWDWSDMDAYVMHQVSKVHTATIVDRLGLDAAKFPITFPRLGNIGPAALPITLAQHQQHLAAGDRVLCMGVGSGLNVSCAEIVW</sequence>
<dbReference type="RefSeq" id="WP_166285002.1">
    <property type="nucleotide sequence ID" value="NZ_JAANNP010000228.1"/>
</dbReference>
<evidence type="ECO:0000256" key="1">
    <source>
        <dbReference type="ARBA" id="ARBA00022679"/>
    </source>
</evidence>
<dbReference type="InterPro" id="IPR016039">
    <property type="entry name" value="Thiolase-like"/>
</dbReference>
<evidence type="ECO:0000313" key="6">
    <source>
        <dbReference type="Proteomes" id="UP000800981"/>
    </source>
</evidence>
<evidence type="ECO:0000259" key="3">
    <source>
        <dbReference type="Pfam" id="PF08541"/>
    </source>
</evidence>
<accession>A0ABX0H405</accession>
<keyword evidence="2" id="KW-0012">Acyltransferase</keyword>
<comment type="caution">
    <text evidence="5">The sequence shown here is derived from an EMBL/GenBank/DDBJ whole genome shotgun (WGS) entry which is preliminary data.</text>
</comment>
<name>A0ABX0H405_9ACTN</name>
<dbReference type="PANTHER" id="PTHR34069">
    <property type="entry name" value="3-OXOACYL-[ACYL-CARRIER-PROTEIN] SYNTHASE 3"/>
    <property type="match status" value="1"/>
</dbReference>
<dbReference type="Gene3D" id="3.40.47.10">
    <property type="match status" value="2"/>
</dbReference>
<dbReference type="Proteomes" id="UP000800981">
    <property type="component" value="Unassembled WGS sequence"/>
</dbReference>
<feature type="non-terminal residue" evidence="5">
    <location>
        <position position="1"/>
    </location>
</feature>
<dbReference type="InterPro" id="IPR013751">
    <property type="entry name" value="ACP_syn_III_N"/>
</dbReference>
<dbReference type="InterPro" id="IPR013747">
    <property type="entry name" value="ACP_syn_III_C"/>
</dbReference>
<gene>
    <name evidence="5" type="ORF">G9H71_22680</name>
</gene>
<protein>
    <submittedName>
        <fullName evidence="5">3-oxoacyl-ACP synthase III</fullName>
    </submittedName>
</protein>
<feature type="domain" description="Beta-ketoacyl-[acyl-carrier-protein] synthase III C-terminal" evidence="3">
    <location>
        <begin position="247"/>
        <end position="331"/>
    </location>
</feature>
<evidence type="ECO:0000256" key="2">
    <source>
        <dbReference type="ARBA" id="ARBA00023315"/>
    </source>
</evidence>
<organism evidence="5 6">
    <name type="scientific">Motilibacter deserti</name>
    <dbReference type="NCBI Taxonomy" id="2714956"/>
    <lineage>
        <taxon>Bacteria</taxon>
        <taxon>Bacillati</taxon>
        <taxon>Actinomycetota</taxon>
        <taxon>Actinomycetes</taxon>
        <taxon>Motilibacterales</taxon>
        <taxon>Motilibacteraceae</taxon>
        <taxon>Motilibacter</taxon>
    </lineage>
</organism>
<keyword evidence="1" id="KW-0808">Transferase</keyword>
<dbReference type="PANTHER" id="PTHR34069:SF3">
    <property type="entry name" value="ACYL-COA:ACYL-COA ALKYLTRANSFERASE"/>
    <property type="match status" value="1"/>
</dbReference>
<dbReference type="Pfam" id="PF08541">
    <property type="entry name" value="ACP_syn_III_C"/>
    <property type="match status" value="1"/>
</dbReference>